<dbReference type="AlphaFoldDB" id="A0A0C6P9P2"/>
<dbReference type="Gene3D" id="3.40.190.150">
    <property type="entry name" value="Bordetella uptake gene, domain 1"/>
    <property type="match status" value="1"/>
</dbReference>
<comment type="similarity">
    <text evidence="1">Belongs to the UPF0065 (bug) family.</text>
</comment>
<dbReference type="SMR" id="A0A0C6P9P2"/>
<evidence type="ECO:0000313" key="4">
    <source>
        <dbReference type="Proteomes" id="UP000007564"/>
    </source>
</evidence>
<dbReference type="PANTHER" id="PTHR42928:SF5">
    <property type="entry name" value="BLR1237 PROTEIN"/>
    <property type="match status" value="1"/>
</dbReference>
<dbReference type="CDD" id="cd07012">
    <property type="entry name" value="PBP2_Bug_TTT"/>
    <property type="match status" value="1"/>
</dbReference>
<dbReference type="SUPFAM" id="SSF53850">
    <property type="entry name" value="Periplasmic binding protein-like II"/>
    <property type="match status" value="1"/>
</dbReference>
<name>A0A0C6P9P2_BORBO</name>
<proteinExistence type="inferred from homology"/>
<feature type="signal peptide" evidence="2">
    <location>
        <begin position="1"/>
        <end position="22"/>
    </location>
</feature>
<accession>A0A0C6P9P2</accession>
<gene>
    <name evidence="3" type="ORF">BN112_3179</name>
</gene>
<dbReference type="Pfam" id="PF03401">
    <property type="entry name" value="TctC"/>
    <property type="match status" value="1"/>
</dbReference>
<dbReference type="Gene3D" id="3.40.190.10">
    <property type="entry name" value="Periplasmic binding protein-like II"/>
    <property type="match status" value="1"/>
</dbReference>
<dbReference type="RefSeq" id="WP_003807281.1">
    <property type="nucleotide sequence ID" value="NC_019382.1"/>
</dbReference>
<organism evidence="3 4">
    <name type="scientific">Bordetella bronchiseptica 253</name>
    <dbReference type="NCBI Taxonomy" id="568707"/>
    <lineage>
        <taxon>Bacteria</taxon>
        <taxon>Pseudomonadati</taxon>
        <taxon>Pseudomonadota</taxon>
        <taxon>Betaproteobacteria</taxon>
        <taxon>Burkholderiales</taxon>
        <taxon>Alcaligenaceae</taxon>
        <taxon>Bordetella</taxon>
    </lineage>
</organism>
<dbReference type="PANTHER" id="PTHR42928">
    <property type="entry name" value="TRICARBOXYLATE-BINDING PROTEIN"/>
    <property type="match status" value="1"/>
</dbReference>
<dbReference type="GeneID" id="93206465"/>
<sequence>MHKHAKRLLALAALTFAAGAAAQNWPSQPLRWIVPYPAGGGTDVVARTVAGSLEKPLGQTIVVENRPGAATIIGATAIAQADPAGYVVGTADSGTLAFNPSLYAKLSYDPAKFTYIGGIARFPLMLAVNVNSPYKSVEDVLQAARKEPAKLTAASAGAGSPHHLALELFKQRANVDVLHVPYKGAAPAIQDLLGGQVDMMFIDLAAGLPNIKAGKLRVLGTATPERLAVLPDAPTMAEQGVADFTAYAWQGLVGPAGMPEAAVKKLGGELEQSLKSPAVSQKLLDMGVMPMPMTPQDFKAYAEKERAAWADVIKKANIRLE</sequence>
<dbReference type="HOGENOM" id="CLU_045683_0_0_4"/>
<feature type="chain" id="PRO_5002190014" evidence="2">
    <location>
        <begin position="23"/>
        <end position="321"/>
    </location>
</feature>
<dbReference type="InterPro" id="IPR005064">
    <property type="entry name" value="BUG"/>
</dbReference>
<dbReference type="Proteomes" id="UP000007564">
    <property type="component" value="Chromosome"/>
</dbReference>
<evidence type="ECO:0000256" key="1">
    <source>
        <dbReference type="ARBA" id="ARBA00006987"/>
    </source>
</evidence>
<evidence type="ECO:0000256" key="2">
    <source>
        <dbReference type="SAM" id="SignalP"/>
    </source>
</evidence>
<dbReference type="KEGG" id="bbh:BN112_3179"/>
<dbReference type="InterPro" id="IPR042100">
    <property type="entry name" value="Bug_dom1"/>
</dbReference>
<dbReference type="OrthoDB" id="8678477at2"/>
<evidence type="ECO:0000313" key="3">
    <source>
        <dbReference type="EMBL" id="CCJ55096.1"/>
    </source>
</evidence>
<dbReference type="EMBL" id="HE965806">
    <property type="protein sequence ID" value="CCJ55096.1"/>
    <property type="molecule type" value="Genomic_DNA"/>
</dbReference>
<dbReference type="PIRSF" id="PIRSF017082">
    <property type="entry name" value="YflP"/>
    <property type="match status" value="1"/>
</dbReference>
<reference evidence="3 4" key="1">
    <citation type="journal article" date="2012" name="BMC Genomics">
        <title>Comparative genomics of the classical Bordetella subspecies: the evolution and exchange of virulence-associated diversity amongst closely related pathogens.</title>
        <authorList>
            <person name="Park J."/>
            <person name="Zhang Y."/>
            <person name="Buboltz A.M."/>
            <person name="Zhang X."/>
            <person name="Schuster S.C."/>
            <person name="Ahuja U."/>
            <person name="Liu M."/>
            <person name="Miller J.F."/>
            <person name="Sebaihia M."/>
            <person name="Bentley S.D."/>
            <person name="Parkhill J."/>
            <person name="Harvill E.T."/>
        </authorList>
    </citation>
    <scope>NUCLEOTIDE SEQUENCE [LARGE SCALE GENOMIC DNA]</scope>
    <source>
        <strain evidence="3 4">253</strain>
    </source>
</reference>
<keyword evidence="2" id="KW-0732">Signal</keyword>
<protein>
    <submittedName>
        <fullName evidence="3">Putative exported protein</fullName>
    </submittedName>
</protein>